<dbReference type="GeneID" id="32474325"/>
<dbReference type="EMBL" id="JAGGLR010000032">
    <property type="protein sequence ID" value="MBP2067679.1"/>
    <property type="molecule type" value="Genomic_DNA"/>
</dbReference>
<reference evidence="2" key="1">
    <citation type="submission" date="2014-05" db="EMBL/GenBank/DDBJ databases">
        <authorList>
            <person name="Horn Fabian"/>
        </authorList>
    </citation>
    <scope>NUCLEOTIDE SEQUENCE</scope>
</reference>
<dbReference type="InterPro" id="IPR011322">
    <property type="entry name" value="N-reg_PII-like_a/b"/>
</dbReference>
<dbReference type="PANTHER" id="PTHR35983:SF1">
    <property type="entry name" value="UPF0166 PROTEIN TM_0021"/>
    <property type="match status" value="1"/>
</dbReference>
<reference evidence="3 4" key="2">
    <citation type="submission" date="2021-03" db="EMBL/GenBank/DDBJ databases">
        <title>Genomic Encyclopedia of Type Strains, Phase IV (KMG-IV): sequencing the most valuable type-strain genomes for metagenomic binning, comparative biology and taxonomic classification.</title>
        <authorList>
            <person name="Goeker M."/>
        </authorList>
    </citation>
    <scope>NUCLEOTIDE SEQUENCE [LARGE SCALE GENOMIC DNA]</scope>
    <source>
        <strain evidence="3 4">DSM 41954</strain>
    </source>
</reference>
<dbReference type="RefSeq" id="WP_044582716.1">
    <property type="nucleotide sequence ID" value="NZ_BAABDR010000100.1"/>
</dbReference>
<keyword evidence="4" id="KW-1185">Reference proteome</keyword>
<protein>
    <submittedName>
        <fullName evidence="3">PII-like signaling protein</fullName>
    </submittedName>
</protein>
<name>A0A061A5W0_9ACTN</name>
<sequence>MPSASRGLKLTIFARDDDVWNHRPLYYEIVRRARESGLSRALVLRGIEGYGADGIVHTSRLLSLSHSLPLAVVIVDTEDRIRRFVPQLSELVEEGMATLEEVEIITYAPAPG</sequence>
<evidence type="ECO:0000313" key="3">
    <source>
        <dbReference type="EMBL" id="MBP2067679.1"/>
    </source>
</evidence>
<evidence type="ECO:0000313" key="2">
    <source>
        <dbReference type="EMBL" id="CDR18238.1"/>
    </source>
</evidence>
<dbReference type="Pfam" id="PF02641">
    <property type="entry name" value="DUF190"/>
    <property type="match status" value="1"/>
</dbReference>
<dbReference type="InterPro" id="IPR003793">
    <property type="entry name" value="UPF0166"/>
</dbReference>
<dbReference type="Gene3D" id="3.30.70.120">
    <property type="match status" value="1"/>
</dbReference>
<dbReference type="AlphaFoldDB" id="A0A061A5W0"/>
<proteinExistence type="inferred from homology"/>
<evidence type="ECO:0000256" key="1">
    <source>
        <dbReference type="ARBA" id="ARBA00010554"/>
    </source>
</evidence>
<dbReference type="EMBL" id="LK022849">
    <property type="protein sequence ID" value="CDR18238.1"/>
    <property type="molecule type" value="Genomic_DNA"/>
</dbReference>
<evidence type="ECO:0000313" key="4">
    <source>
        <dbReference type="Proteomes" id="UP000756710"/>
    </source>
</evidence>
<dbReference type="PANTHER" id="PTHR35983">
    <property type="entry name" value="UPF0166 PROTEIN TM_0021"/>
    <property type="match status" value="1"/>
</dbReference>
<gene>
    <name evidence="3" type="ORF">J2Z30_008746</name>
    <name evidence="2" type="ORF">SIRAN129</name>
</gene>
<dbReference type="HOGENOM" id="CLU_146749_0_1_11"/>
<accession>A0A061A5W0</accession>
<dbReference type="InterPro" id="IPR015867">
    <property type="entry name" value="N-reg_PII/ATP_PRibTrfase_C"/>
</dbReference>
<dbReference type="Proteomes" id="UP000756710">
    <property type="component" value="Unassembled WGS sequence"/>
</dbReference>
<comment type="similarity">
    <text evidence="1">Belongs to the UPF0166 family.</text>
</comment>
<organism evidence="2">
    <name type="scientific">Streptomyces iranensis</name>
    <dbReference type="NCBI Taxonomy" id="576784"/>
    <lineage>
        <taxon>Bacteria</taxon>
        <taxon>Bacillati</taxon>
        <taxon>Actinomycetota</taxon>
        <taxon>Actinomycetes</taxon>
        <taxon>Kitasatosporales</taxon>
        <taxon>Streptomycetaceae</taxon>
        <taxon>Streptomyces</taxon>
        <taxon>Streptomyces violaceusniger group</taxon>
    </lineage>
</organism>
<dbReference type="SUPFAM" id="SSF54913">
    <property type="entry name" value="GlnB-like"/>
    <property type="match status" value="1"/>
</dbReference>